<organism evidence="2 3">
    <name type="scientific">Rhizoclosmatium globosum</name>
    <dbReference type="NCBI Taxonomy" id="329046"/>
    <lineage>
        <taxon>Eukaryota</taxon>
        <taxon>Fungi</taxon>
        <taxon>Fungi incertae sedis</taxon>
        <taxon>Chytridiomycota</taxon>
        <taxon>Chytridiomycota incertae sedis</taxon>
        <taxon>Chytridiomycetes</taxon>
        <taxon>Chytridiales</taxon>
        <taxon>Chytriomycetaceae</taxon>
        <taxon>Rhizoclosmatium</taxon>
    </lineage>
</organism>
<feature type="region of interest" description="Disordered" evidence="1">
    <location>
        <begin position="96"/>
        <end position="152"/>
    </location>
</feature>
<dbReference type="OrthoDB" id="2098900at2759"/>
<feature type="compositionally biased region" description="Low complexity" evidence="1">
    <location>
        <begin position="140"/>
        <end position="152"/>
    </location>
</feature>
<gene>
    <name evidence="2" type="ORF">BCR33DRAFT_785111</name>
</gene>
<name>A0A1Y2CC25_9FUNG</name>
<evidence type="ECO:0000313" key="2">
    <source>
        <dbReference type="EMBL" id="ORY44437.1"/>
    </source>
</evidence>
<comment type="caution">
    <text evidence="2">The sequence shown here is derived from an EMBL/GenBank/DDBJ whole genome shotgun (WGS) entry which is preliminary data.</text>
</comment>
<evidence type="ECO:0000256" key="1">
    <source>
        <dbReference type="SAM" id="MobiDB-lite"/>
    </source>
</evidence>
<feature type="region of interest" description="Disordered" evidence="1">
    <location>
        <begin position="294"/>
        <end position="319"/>
    </location>
</feature>
<dbReference type="AlphaFoldDB" id="A0A1Y2CC25"/>
<dbReference type="EMBL" id="MCGO01000022">
    <property type="protein sequence ID" value="ORY44437.1"/>
    <property type="molecule type" value="Genomic_DNA"/>
</dbReference>
<keyword evidence="3" id="KW-1185">Reference proteome</keyword>
<sequence length="387" mass="42231">MKTQKEFLEWTKANLGFSKSTTYEYIISYRVYMEIANKIPEGFHPPLYQSHCQLLSKVPQKKLLDTWLDVCRQAPSGVITTAFLESYLDKNNLKSKTGRVTAQSSETVEDEPINEEDHNGAGGSSSGSHRDSGGNGTFLSASQQSNSSSSSANVTASFNNTLPFNEHLIYELSKQVVLGNQFDQVLQSVEDYQAAENRMWAGRIWANLASVRPLTTKEIYSVPPAVGDAAVFEGGLEHLLRIIFTKFAAKEFAEGLFLLRAEFGADWFSPILQHPYCILRHTNPPAPIEIPINPNPVPNNDTASSAAAGKRTKRGSTVPSIADEAKSTPMTACVQPPFESFVMFYLGPNVKDFCNVFRSVALVPGVNSWSAVVGAPAVALSVGNAAQ</sequence>
<evidence type="ECO:0000313" key="3">
    <source>
        <dbReference type="Proteomes" id="UP000193642"/>
    </source>
</evidence>
<protein>
    <submittedName>
        <fullName evidence="2">Uncharacterized protein</fullName>
    </submittedName>
</protein>
<proteinExistence type="predicted"/>
<feature type="compositionally biased region" description="Polar residues" evidence="1">
    <location>
        <begin position="96"/>
        <end position="106"/>
    </location>
</feature>
<dbReference type="Proteomes" id="UP000193642">
    <property type="component" value="Unassembled WGS sequence"/>
</dbReference>
<accession>A0A1Y2CC25</accession>
<reference evidence="2 3" key="1">
    <citation type="submission" date="2016-07" db="EMBL/GenBank/DDBJ databases">
        <title>Pervasive Adenine N6-methylation of Active Genes in Fungi.</title>
        <authorList>
            <consortium name="DOE Joint Genome Institute"/>
            <person name="Mondo S.J."/>
            <person name="Dannebaum R.O."/>
            <person name="Kuo R.C."/>
            <person name="Labutti K."/>
            <person name="Haridas S."/>
            <person name="Kuo A."/>
            <person name="Salamov A."/>
            <person name="Ahrendt S.R."/>
            <person name="Lipzen A."/>
            <person name="Sullivan W."/>
            <person name="Andreopoulos W.B."/>
            <person name="Clum A."/>
            <person name="Lindquist E."/>
            <person name="Daum C."/>
            <person name="Ramamoorthy G.K."/>
            <person name="Gryganskyi A."/>
            <person name="Culley D."/>
            <person name="Magnuson J.K."/>
            <person name="James T.Y."/>
            <person name="O'Malley M.A."/>
            <person name="Stajich J.E."/>
            <person name="Spatafora J.W."/>
            <person name="Visel A."/>
            <person name="Grigoriev I.V."/>
        </authorList>
    </citation>
    <scope>NUCLEOTIDE SEQUENCE [LARGE SCALE GENOMIC DNA]</scope>
    <source>
        <strain evidence="2 3">JEL800</strain>
    </source>
</reference>